<sequence length="265" mass="28186">MAQLETAAGMLHVKVWRGGQHGVFQDYELPRRDNQTVLDVATHIQRHLDPTLSYRYACRVGMCGSCAMTVNGVARWTCRTHVSRVARDGRIELAPLSNLPIVKDLVTDMAPFFDKWQQAQGRFTGPASRQDPVARVSPASPARRAADAGIECIGCGVCYASCDVVSWKPQFLGPAALNRAWTLVNDERDTAGARRLAAVAGDAGCHACHTQGSCTLRCPKGIAPTAAIAGLKRVTARAALRGELTGAAAPEETAGALPGVTEATP</sequence>
<feature type="domain" description="4Fe-4S ferredoxin-type" evidence="11">
    <location>
        <begin position="142"/>
        <end position="170"/>
    </location>
</feature>
<keyword evidence="6" id="KW-0560">Oxidoreductase</keyword>
<keyword evidence="3 9" id="KW-0004">4Fe-4S</keyword>
<dbReference type="SUPFAM" id="SSF46548">
    <property type="entry name" value="alpha-helical ferredoxin"/>
    <property type="match status" value="1"/>
</dbReference>
<dbReference type="GO" id="GO:0008177">
    <property type="term" value="F:succinate dehydrogenase (quinone) activity"/>
    <property type="evidence" value="ECO:0007669"/>
    <property type="project" value="UniProtKB-EC"/>
</dbReference>
<dbReference type="PANTHER" id="PTHR11921">
    <property type="entry name" value="SUCCINATE DEHYDROGENASE IRON-SULFUR PROTEIN"/>
    <property type="match status" value="1"/>
</dbReference>
<evidence type="ECO:0000259" key="10">
    <source>
        <dbReference type="PROSITE" id="PS51085"/>
    </source>
</evidence>
<dbReference type="PANTHER" id="PTHR11921:SF29">
    <property type="entry name" value="SUCCINATE DEHYDROGENASE [UBIQUINONE] IRON-SULFUR SUBUNIT, MITOCHONDRIAL"/>
    <property type="match status" value="1"/>
</dbReference>
<dbReference type="CDD" id="cd00207">
    <property type="entry name" value="fer2"/>
    <property type="match status" value="1"/>
</dbReference>
<dbReference type="PROSITE" id="PS51379">
    <property type="entry name" value="4FE4S_FER_2"/>
    <property type="match status" value="1"/>
</dbReference>
<dbReference type="GO" id="GO:0022904">
    <property type="term" value="P:respiratory electron transport chain"/>
    <property type="evidence" value="ECO:0007669"/>
    <property type="project" value="TreeGrafter"/>
</dbReference>
<evidence type="ECO:0000256" key="4">
    <source>
        <dbReference type="ARBA" id="ARBA00022714"/>
    </source>
</evidence>
<dbReference type="EMBL" id="NEVK01000001">
    <property type="protein sequence ID" value="OZI27303.1"/>
    <property type="molecule type" value="Genomic_DNA"/>
</dbReference>
<evidence type="ECO:0000256" key="2">
    <source>
        <dbReference type="ARBA" id="ARBA00009433"/>
    </source>
</evidence>
<dbReference type="SUPFAM" id="SSF54292">
    <property type="entry name" value="2Fe-2S ferredoxin-like"/>
    <property type="match status" value="1"/>
</dbReference>
<keyword evidence="4 9" id="KW-0001">2Fe-2S</keyword>
<evidence type="ECO:0000313" key="12">
    <source>
        <dbReference type="EMBL" id="OZI27303.1"/>
    </source>
</evidence>
<keyword evidence="5 9" id="KW-0479">Metal-binding</keyword>
<dbReference type="InterPro" id="IPR009051">
    <property type="entry name" value="Helical_ferredxn"/>
</dbReference>
<accession>A0A261RSP7</accession>
<dbReference type="GO" id="GO:0051539">
    <property type="term" value="F:4 iron, 4 sulfur cluster binding"/>
    <property type="evidence" value="ECO:0007669"/>
    <property type="project" value="UniProtKB-KW"/>
</dbReference>
<evidence type="ECO:0000259" key="11">
    <source>
        <dbReference type="PROSITE" id="PS51379"/>
    </source>
</evidence>
<dbReference type="Gene3D" id="1.10.1060.10">
    <property type="entry name" value="Alpha-helical ferredoxin"/>
    <property type="match status" value="1"/>
</dbReference>
<dbReference type="GO" id="GO:0051537">
    <property type="term" value="F:2 iron, 2 sulfur cluster binding"/>
    <property type="evidence" value="ECO:0007669"/>
    <property type="project" value="UniProtKB-KW"/>
</dbReference>
<reference evidence="13" key="1">
    <citation type="submission" date="2017-05" db="EMBL/GenBank/DDBJ databases">
        <title>Complete and WGS of Bordetella genogroups.</title>
        <authorList>
            <person name="Spilker T."/>
            <person name="Lipuma J."/>
        </authorList>
    </citation>
    <scope>NUCLEOTIDE SEQUENCE [LARGE SCALE GENOMIC DNA]</scope>
    <source>
        <strain evidence="13">AU18089</strain>
    </source>
</reference>
<dbReference type="InterPro" id="IPR006058">
    <property type="entry name" value="2Fe2S_fd_BS"/>
</dbReference>
<proteinExistence type="inferred from homology"/>
<evidence type="ECO:0000256" key="6">
    <source>
        <dbReference type="ARBA" id="ARBA00023002"/>
    </source>
</evidence>
<evidence type="ECO:0000256" key="5">
    <source>
        <dbReference type="ARBA" id="ARBA00022723"/>
    </source>
</evidence>
<dbReference type="RefSeq" id="WP_094795765.1">
    <property type="nucleotide sequence ID" value="NZ_NEVK01000001.1"/>
</dbReference>
<evidence type="ECO:0000256" key="1">
    <source>
        <dbReference type="ARBA" id="ARBA00004894"/>
    </source>
</evidence>
<evidence type="ECO:0000313" key="13">
    <source>
        <dbReference type="Proteomes" id="UP000216947"/>
    </source>
</evidence>
<name>A0A261RSP7_9BORD</name>
<keyword evidence="7 9" id="KW-0408">Iron</keyword>
<comment type="catalytic activity">
    <reaction evidence="9">
        <text>a menaquinone + succinate = a menaquinol + fumarate</text>
        <dbReference type="Rhea" id="RHEA:27834"/>
        <dbReference type="Rhea" id="RHEA-COMP:9537"/>
        <dbReference type="Rhea" id="RHEA-COMP:9539"/>
        <dbReference type="ChEBI" id="CHEBI:16374"/>
        <dbReference type="ChEBI" id="CHEBI:18151"/>
        <dbReference type="ChEBI" id="CHEBI:29806"/>
        <dbReference type="ChEBI" id="CHEBI:30031"/>
        <dbReference type="EC" id="1.3.5.1"/>
    </reaction>
</comment>
<organism evidence="12 13">
    <name type="scientific">Bordetella genomosp. 7</name>
    <dbReference type="NCBI Taxonomy" id="1416805"/>
    <lineage>
        <taxon>Bacteria</taxon>
        <taxon>Pseudomonadati</taxon>
        <taxon>Pseudomonadota</taxon>
        <taxon>Betaproteobacteria</taxon>
        <taxon>Burkholderiales</taxon>
        <taxon>Alcaligenaceae</taxon>
        <taxon>Bordetella</taxon>
    </lineage>
</organism>
<dbReference type="Proteomes" id="UP000216947">
    <property type="component" value="Unassembled WGS sequence"/>
</dbReference>
<evidence type="ECO:0000256" key="8">
    <source>
        <dbReference type="ARBA" id="ARBA00023014"/>
    </source>
</evidence>
<dbReference type="Gene3D" id="3.10.20.30">
    <property type="match status" value="1"/>
</dbReference>
<dbReference type="PROSITE" id="PS00197">
    <property type="entry name" value="2FE2S_FER_1"/>
    <property type="match status" value="1"/>
</dbReference>
<dbReference type="PROSITE" id="PS51085">
    <property type="entry name" value="2FE2S_FER_2"/>
    <property type="match status" value="1"/>
</dbReference>
<dbReference type="Pfam" id="PF13085">
    <property type="entry name" value="Fer2_3"/>
    <property type="match status" value="1"/>
</dbReference>
<dbReference type="GO" id="GO:0009055">
    <property type="term" value="F:electron transfer activity"/>
    <property type="evidence" value="ECO:0007669"/>
    <property type="project" value="InterPro"/>
</dbReference>
<dbReference type="InterPro" id="IPR036010">
    <property type="entry name" value="2Fe-2S_ferredoxin-like_sf"/>
</dbReference>
<comment type="similarity">
    <text evidence="2 9">Belongs to the succinate dehydrogenase/fumarate reductase iron-sulfur protein family.</text>
</comment>
<evidence type="ECO:0000256" key="9">
    <source>
        <dbReference type="RuleBase" id="RU361237"/>
    </source>
</evidence>
<comment type="pathway">
    <text evidence="1">Carbohydrate metabolism; tricarboxylic acid cycle; fumarate from succinate (bacterial route): step 1/1.</text>
</comment>
<protein>
    <recommendedName>
        <fullName evidence="9">Fumarate reductase iron-sulfur subunit</fullName>
        <ecNumber evidence="9">1.3.5.1</ecNumber>
    </recommendedName>
</protein>
<dbReference type="InterPro" id="IPR012675">
    <property type="entry name" value="Beta-grasp_dom_sf"/>
</dbReference>
<evidence type="ECO:0000256" key="3">
    <source>
        <dbReference type="ARBA" id="ARBA00022485"/>
    </source>
</evidence>
<keyword evidence="13" id="KW-1185">Reference proteome</keyword>
<keyword evidence="9" id="KW-0003">3Fe-4S</keyword>
<dbReference type="AlphaFoldDB" id="A0A261RSP7"/>
<evidence type="ECO:0000256" key="7">
    <source>
        <dbReference type="ARBA" id="ARBA00023004"/>
    </source>
</evidence>
<dbReference type="GO" id="GO:0006099">
    <property type="term" value="P:tricarboxylic acid cycle"/>
    <property type="evidence" value="ECO:0007669"/>
    <property type="project" value="InterPro"/>
</dbReference>
<dbReference type="InterPro" id="IPR025192">
    <property type="entry name" value="Succ_DH/fum_Rdtase_N"/>
</dbReference>
<feature type="domain" description="2Fe-2S ferredoxin-type" evidence="10">
    <location>
        <begin position="11"/>
        <end position="97"/>
    </location>
</feature>
<comment type="cofactor">
    <cofactor evidence="9">
        <name>[4Fe-4S] cluster</name>
        <dbReference type="ChEBI" id="CHEBI:49883"/>
    </cofactor>
    <text evidence="9">Binds 1 [4Fe-4S] cluster.</text>
</comment>
<dbReference type="InterPro" id="IPR050573">
    <property type="entry name" value="SDH/FRD_Iron-Sulfur"/>
</dbReference>
<dbReference type="InterPro" id="IPR001041">
    <property type="entry name" value="2Fe-2S_ferredoxin-type"/>
</dbReference>
<dbReference type="GO" id="GO:0046872">
    <property type="term" value="F:metal ion binding"/>
    <property type="evidence" value="ECO:0007669"/>
    <property type="project" value="UniProtKB-KW"/>
</dbReference>
<comment type="caution">
    <text evidence="12">The sequence shown here is derived from an EMBL/GenBank/DDBJ whole genome shotgun (WGS) entry which is preliminary data.</text>
</comment>
<comment type="cofactor">
    <cofactor evidence="9">
        <name>[3Fe-4S] cluster</name>
        <dbReference type="ChEBI" id="CHEBI:21137"/>
    </cofactor>
    <text evidence="9">Binds 1 [3Fe-4S] cluster.</text>
</comment>
<gene>
    <name evidence="12" type="ORF">CAL19_00785</name>
</gene>
<dbReference type="Pfam" id="PF13183">
    <property type="entry name" value="Fer4_8"/>
    <property type="match status" value="1"/>
</dbReference>
<dbReference type="EC" id="1.3.5.1" evidence="9"/>
<dbReference type="InterPro" id="IPR017896">
    <property type="entry name" value="4Fe4S_Fe-S-bd"/>
</dbReference>
<comment type="cofactor">
    <cofactor evidence="9">
        <name>[2Fe-2S] cluster</name>
        <dbReference type="ChEBI" id="CHEBI:190135"/>
    </cofactor>
    <text evidence="9">Binds 1 [2Fe-2S] cluster.</text>
</comment>
<dbReference type="NCBIfam" id="TIGR00384">
    <property type="entry name" value="dhsB"/>
    <property type="match status" value="1"/>
</dbReference>
<keyword evidence="8 9" id="KW-0411">Iron-sulfur</keyword>
<dbReference type="InterPro" id="IPR004489">
    <property type="entry name" value="Succ_DH/fum_Rdtase_Fe-S"/>
</dbReference>
<dbReference type="GO" id="GO:0051538">
    <property type="term" value="F:3 iron, 4 sulfur cluster binding"/>
    <property type="evidence" value="ECO:0007669"/>
    <property type="project" value="UniProtKB-KW"/>
</dbReference>